<evidence type="ECO:0000256" key="3">
    <source>
        <dbReference type="ARBA" id="ARBA00022729"/>
    </source>
</evidence>
<dbReference type="PROSITE" id="PS50835">
    <property type="entry name" value="IG_LIKE"/>
    <property type="match status" value="2"/>
</dbReference>
<reference evidence="12" key="1">
    <citation type="submission" date="2025-08" db="UniProtKB">
        <authorList>
            <consortium name="RefSeq"/>
        </authorList>
    </citation>
    <scope>IDENTIFICATION</scope>
</reference>
<keyword evidence="11" id="KW-1185">Reference proteome</keyword>
<protein>
    <submittedName>
        <fullName evidence="12">Uncharacterized protein LOC116220853</fullName>
    </submittedName>
</protein>
<accession>A0A6P8FQ25</accession>
<dbReference type="SUPFAM" id="SSF48726">
    <property type="entry name" value="Immunoglobulin"/>
    <property type="match status" value="2"/>
</dbReference>
<keyword evidence="2" id="KW-1003">Cell membrane</keyword>
<evidence type="ECO:0000256" key="5">
    <source>
        <dbReference type="ARBA" id="ARBA00023136"/>
    </source>
</evidence>
<dbReference type="RefSeq" id="XP_031425661.1">
    <property type="nucleotide sequence ID" value="XM_031569801.2"/>
</dbReference>
<dbReference type="SMART" id="SM00406">
    <property type="entry name" value="IGv"/>
    <property type="match status" value="2"/>
</dbReference>
<feature type="signal peptide" evidence="9">
    <location>
        <begin position="1"/>
        <end position="23"/>
    </location>
</feature>
<dbReference type="CDD" id="cd00099">
    <property type="entry name" value="IgV"/>
    <property type="match status" value="1"/>
</dbReference>
<dbReference type="InterPro" id="IPR013106">
    <property type="entry name" value="Ig_V-set"/>
</dbReference>
<evidence type="ECO:0000256" key="1">
    <source>
        <dbReference type="ARBA" id="ARBA00004236"/>
    </source>
</evidence>
<dbReference type="Gene3D" id="2.60.40.10">
    <property type="entry name" value="Immunoglobulins"/>
    <property type="match status" value="2"/>
</dbReference>
<dbReference type="SMART" id="SM00409">
    <property type="entry name" value="IG"/>
    <property type="match status" value="2"/>
</dbReference>
<dbReference type="GeneID" id="116220853"/>
<name>A0A6P8FQ25_CLUHA</name>
<evidence type="ECO:0000256" key="9">
    <source>
        <dbReference type="SAM" id="SignalP"/>
    </source>
</evidence>
<dbReference type="KEGG" id="char:116220853"/>
<dbReference type="InterPro" id="IPR036179">
    <property type="entry name" value="Ig-like_dom_sf"/>
</dbReference>
<dbReference type="PANTHER" id="PTHR19433">
    <property type="entry name" value="T-CELL RECEPTOR ALPHA CHAIN V REGION-RELATED"/>
    <property type="match status" value="1"/>
</dbReference>
<keyword evidence="6" id="KW-1015">Disulfide bond</keyword>
<dbReference type="InterPro" id="IPR052051">
    <property type="entry name" value="TCR_complex_component"/>
</dbReference>
<evidence type="ECO:0000256" key="4">
    <source>
        <dbReference type="ARBA" id="ARBA00022859"/>
    </source>
</evidence>
<keyword evidence="8" id="KW-0812">Transmembrane</keyword>
<dbReference type="GO" id="GO:0009617">
    <property type="term" value="P:response to bacterium"/>
    <property type="evidence" value="ECO:0007669"/>
    <property type="project" value="TreeGrafter"/>
</dbReference>
<gene>
    <name evidence="12" type="primary">LOC116220853</name>
</gene>
<evidence type="ECO:0000313" key="12">
    <source>
        <dbReference type="RefSeq" id="XP_031425661.1"/>
    </source>
</evidence>
<keyword evidence="7" id="KW-0325">Glycoprotein</keyword>
<dbReference type="Proteomes" id="UP000515152">
    <property type="component" value="Chromosome 6"/>
</dbReference>
<keyword evidence="5 8" id="KW-0472">Membrane</keyword>
<dbReference type="PANTHER" id="PTHR19433:SF133">
    <property type="entry name" value="IMMUNE-TYPE RECEPTOR 5 PRECURSOR-RELATED"/>
    <property type="match status" value="1"/>
</dbReference>
<organism evidence="11 12">
    <name type="scientific">Clupea harengus</name>
    <name type="common">Atlantic herring</name>
    <dbReference type="NCBI Taxonomy" id="7950"/>
    <lineage>
        <taxon>Eukaryota</taxon>
        <taxon>Metazoa</taxon>
        <taxon>Chordata</taxon>
        <taxon>Craniata</taxon>
        <taxon>Vertebrata</taxon>
        <taxon>Euteleostomi</taxon>
        <taxon>Actinopterygii</taxon>
        <taxon>Neopterygii</taxon>
        <taxon>Teleostei</taxon>
        <taxon>Clupei</taxon>
        <taxon>Clupeiformes</taxon>
        <taxon>Clupeoidei</taxon>
        <taxon>Clupeidae</taxon>
        <taxon>Clupea</taxon>
    </lineage>
</organism>
<feature type="domain" description="Ig-like" evidence="10">
    <location>
        <begin position="150"/>
        <end position="234"/>
    </location>
</feature>
<evidence type="ECO:0000313" key="11">
    <source>
        <dbReference type="Proteomes" id="UP000515152"/>
    </source>
</evidence>
<dbReference type="GO" id="GO:0002376">
    <property type="term" value="P:immune system process"/>
    <property type="evidence" value="ECO:0007669"/>
    <property type="project" value="UniProtKB-KW"/>
</dbReference>
<evidence type="ECO:0000256" key="8">
    <source>
        <dbReference type="SAM" id="Phobius"/>
    </source>
</evidence>
<keyword evidence="3 9" id="KW-0732">Signal</keyword>
<feature type="transmembrane region" description="Helical" evidence="8">
    <location>
        <begin position="259"/>
        <end position="280"/>
    </location>
</feature>
<dbReference type="OrthoDB" id="8947657at2759"/>
<feature type="chain" id="PRO_5027784663" evidence="9">
    <location>
        <begin position="24"/>
        <end position="351"/>
    </location>
</feature>
<proteinExistence type="predicted"/>
<dbReference type="AlphaFoldDB" id="A0A6P8FQ25"/>
<evidence type="ECO:0000256" key="2">
    <source>
        <dbReference type="ARBA" id="ARBA00022475"/>
    </source>
</evidence>
<comment type="subcellular location">
    <subcellularLocation>
        <location evidence="1">Cell membrane</location>
    </subcellularLocation>
</comment>
<dbReference type="InterPro" id="IPR013783">
    <property type="entry name" value="Ig-like_fold"/>
</dbReference>
<dbReference type="Pfam" id="PF07686">
    <property type="entry name" value="V-set"/>
    <property type="match status" value="2"/>
</dbReference>
<keyword evidence="8" id="KW-1133">Transmembrane helix</keyword>
<keyword evidence="4" id="KW-0391">Immunity</keyword>
<evidence type="ECO:0000256" key="7">
    <source>
        <dbReference type="ARBA" id="ARBA00023180"/>
    </source>
</evidence>
<evidence type="ECO:0000256" key="6">
    <source>
        <dbReference type="ARBA" id="ARBA00023157"/>
    </source>
</evidence>
<sequence>MISKASQAIFFIFSILMAALDTGSPVNTEGISQPTPVMMAKNGSTVTLECFELQKTQFEPMVWYKQSVGQMPLLVGSAQHFLPSVLYNEFNNSRFNIQSGSVSFNLSISNIQSSDEAFYFCGVRITFEIRFGNGTYLLVKEKGQLRSNIAAVIQAPVSDPVHPGDSKTLECEVFTETRTEPEDLRVFWFRPASGDSHPGVIYTNNSRGGECEGRCVYSLSKKDINISDAGTYYCGIATSRQILFGNGTALIIAEPVDTLLVGLAVALGCCVALMFFLFFLNCKRRNTCDNCKIRDLQHVSDGSCETKQRSGQAEAAEGLTYAALSFSKKETRGRRTKRKLPPDAVYSAVQH</sequence>
<feature type="domain" description="Ig-like" evidence="10">
    <location>
        <begin position="25"/>
        <end position="123"/>
    </location>
</feature>
<dbReference type="InterPro" id="IPR003599">
    <property type="entry name" value="Ig_sub"/>
</dbReference>
<evidence type="ECO:0000259" key="10">
    <source>
        <dbReference type="PROSITE" id="PS50835"/>
    </source>
</evidence>
<dbReference type="GO" id="GO:0005886">
    <property type="term" value="C:plasma membrane"/>
    <property type="evidence" value="ECO:0007669"/>
    <property type="project" value="UniProtKB-SubCell"/>
</dbReference>
<dbReference type="InterPro" id="IPR007110">
    <property type="entry name" value="Ig-like_dom"/>
</dbReference>